<evidence type="ECO:0000256" key="2">
    <source>
        <dbReference type="ARBA" id="ARBA00022475"/>
    </source>
</evidence>
<evidence type="ECO:0000313" key="9">
    <source>
        <dbReference type="Proteomes" id="UP000664654"/>
    </source>
</evidence>
<feature type="transmembrane region" description="Helical" evidence="6">
    <location>
        <begin position="262"/>
        <end position="280"/>
    </location>
</feature>
<feature type="transmembrane region" description="Helical" evidence="6">
    <location>
        <begin position="174"/>
        <end position="195"/>
    </location>
</feature>
<evidence type="ECO:0000256" key="3">
    <source>
        <dbReference type="ARBA" id="ARBA00022692"/>
    </source>
</evidence>
<feature type="transmembrane region" description="Helical" evidence="6">
    <location>
        <begin position="92"/>
        <end position="109"/>
    </location>
</feature>
<gene>
    <name evidence="8" type="ORF">J0A66_00925</name>
</gene>
<evidence type="ECO:0000256" key="6">
    <source>
        <dbReference type="SAM" id="Phobius"/>
    </source>
</evidence>
<dbReference type="InterPro" id="IPR000620">
    <property type="entry name" value="EamA_dom"/>
</dbReference>
<evidence type="ECO:0000313" key="8">
    <source>
        <dbReference type="EMBL" id="MBN7823773.1"/>
    </source>
</evidence>
<keyword evidence="3 6" id="KW-0812">Transmembrane</keyword>
<dbReference type="AlphaFoldDB" id="A0A939DJD2"/>
<dbReference type="EMBL" id="JAFKCV010000001">
    <property type="protein sequence ID" value="MBN7823773.1"/>
    <property type="molecule type" value="Genomic_DNA"/>
</dbReference>
<dbReference type="PANTHER" id="PTHR42920:SF5">
    <property type="entry name" value="EAMA DOMAIN-CONTAINING PROTEIN"/>
    <property type="match status" value="1"/>
</dbReference>
<keyword evidence="4 6" id="KW-1133">Transmembrane helix</keyword>
<evidence type="ECO:0000256" key="4">
    <source>
        <dbReference type="ARBA" id="ARBA00022989"/>
    </source>
</evidence>
<feature type="transmembrane region" description="Helical" evidence="6">
    <location>
        <begin position="66"/>
        <end position="86"/>
    </location>
</feature>
<evidence type="ECO:0000256" key="1">
    <source>
        <dbReference type="ARBA" id="ARBA00004651"/>
    </source>
</evidence>
<dbReference type="Pfam" id="PF00892">
    <property type="entry name" value="EamA"/>
    <property type="match status" value="2"/>
</dbReference>
<feature type="transmembrane region" description="Helical" evidence="6">
    <location>
        <begin position="143"/>
        <end position="162"/>
    </location>
</feature>
<comment type="subcellular location">
    <subcellularLocation>
        <location evidence="1">Cell membrane</location>
        <topology evidence="1">Multi-pass membrane protein</topology>
    </subcellularLocation>
</comment>
<proteinExistence type="predicted"/>
<feature type="transmembrane region" description="Helical" evidence="6">
    <location>
        <begin position="118"/>
        <end position="137"/>
    </location>
</feature>
<organism evidence="8 9">
    <name type="scientific">Bowmanella dokdonensis</name>
    <dbReference type="NCBI Taxonomy" id="751969"/>
    <lineage>
        <taxon>Bacteria</taxon>
        <taxon>Pseudomonadati</taxon>
        <taxon>Pseudomonadota</taxon>
        <taxon>Gammaproteobacteria</taxon>
        <taxon>Alteromonadales</taxon>
        <taxon>Alteromonadaceae</taxon>
        <taxon>Bowmanella</taxon>
    </lineage>
</organism>
<keyword evidence="2" id="KW-1003">Cell membrane</keyword>
<dbReference type="RefSeq" id="WP_206571891.1">
    <property type="nucleotide sequence ID" value="NZ_JAFKCV010000001.1"/>
</dbReference>
<feature type="domain" description="EamA" evidence="7">
    <location>
        <begin position="148"/>
        <end position="276"/>
    </location>
</feature>
<protein>
    <submittedName>
        <fullName evidence="8">DMT family transporter</fullName>
    </submittedName>
</protein>
<name>A0A939DJD2_9ALTE</name>
<dbReference type="GO" id="GO:0005886">
    <property type="term" value="C:plasma membrane"/>
    <property type="evidence" value="ECO:0007669"/>
    <property type="project" value="UniProtKB-SubCell"/>
</dbReference>
<evidence type="ECO:0000259" key="7">
    <source>
        <dbReference type="Pfam" id="PF00892"/>
    </source>
</evidence>
<keyword evidence="9" id="KW-1185">Reference proteome</keyword>
<evidence type="ECO:0000256" key="5">
    <source>
        <dbReference type="ARBA" id="ARBA00023136"/>
    </source>
</evidence>
<comment type="caution">
    <text evidence="8">The sequence shown here is derived from an EMBL/GenBank/DDBJ whole genome shotgun (WGS) entry which is preliminary data.</text>
</comment>
<feature type="transmembrane region" description="Helical" evidence="6">
    <location>
        <begin position="207"/>
        <end position="230"/>
    </location>
</feature>
<keyword evidence="5 6" id="KW-0472">Membrane</keyword>
<dbReference type="SUPFAM" id="SSF103481">
    <property type="entry name" value="Multidrug resistance efflux transporter EmrE"/>
    <property type="match status" value="2"/>
</dbReference>
<dbReference type="InterPro" id="IPR051258">
    <property type="entry name" value="Diverse_Substrate_Transporter"/>
</dbReference>
<sequence>MDPVKKSLWSLHLAVILLGATALFSRIIPLSALDITLGRAVIAFVVLAFLVKLTGGNLQFFRKRDAWIALLLGALMAVHWVTYFAAMQYSSVSVGMIALFTFPVITVLLEPFFEGIRLVWQDIVSALVVLGGIWLIVPEASLGNEVTLGIAVGVLSAFLYAMRNLVHRKYFSHYGGAQAMAYQTFVIVCCLLWFGSKELYQASQHTYLLLLLLGTVCTAAPHALVAFTLIHLRAKTFSLVACMQPLYGVIMAMLVLNEQPNWQTLVGGMLVICAAIYETINANKLHSKRPDPAQR</sequence>
<dbReference type="InterPro" id="IPR037185">
    <property type="entry name" value="EmrE-like"/>
</dbReference>
<feature type="domain" description="EamA" evidence="7">
    <location>
        <begin position="11"/>
        <end position="137"/>
    </location>
</feature>
<accession>A0A939DJD2</accession>
<dbReference type="PANTHER" id="PTHR42920">
    <property type="entry name" value="OS03G0707200 PROTEIN-RELATED"/>
    <property type="match status" value="1"/>
</dbReference>
<dbReference type="Proteomes" id="UP000664654">
    <property type="component" value="Unassembled WGS sequence"/>
</dbReference>
<feature type="transmembrane region" description="Helical" evidence="6">
    <location>
        <begin position="237"/>
        <end position="256"/>
    </location>
</feature>
<feature type="transmembrane region" description="Helical" evidence="6">
    <location>
        <begin position="35"/>
        <end position="54"/>
    </location>
</feature>
<reference evidence="8" key="1">
    <citation type="submission" date="2021-03" db="EMBL/GenBank/DDBJ databases">
        <title>novel species isolated from a fishpond in China.</title>
        <authorList>
            <person name="Lu H."/>
            <person name="Cai Z."/>
        </authorList>
    </citation>
    <scope>NUCLEOTIDE SEQUENCE</scope>
    <source>
        <strain evidence="8">JCM 30855</strain>
    </source>
</reference>